<keyword evidence="4" id="KW-1185">Reference proteome</keyword>
<dbReference type="InterPro" id="IPR029063">
    <property type="entry name" value="SAM-dependent_MTases_sf"/>
</dbReference>
<dbReference type="Gene3D" id="3.40.50.150">
    <property type="entry name" value="Vaccinia Virus protein VP39"/>
    <property type="match status" value="1"/>
</dbReference>
<dbReference type="GO" id="GO:0032259">
    <property type="term" value="P:methylation"/>
    <property type="evidence" value="ECO:0007669"/>
    <property type="project" value="UniProtKB-KW"/>
</dbReference>
<keyword evidence="3" id="KW-0808">Transferase</keyword>
<evidence type="ECO:0000259" key="2">
    <source>
        <dbReference type="Pfam" id="PF02384"/>
    </source>
</evidence>
<accession>A0A1Z4C4S0</accession>
<dbReference type="AlphaFoldDB" id="A0A1Z4C4S0"/>
<reference evidence="3 4" key="1">
    <citation type="submission" date="2017-06" db="EMBL/GenBank/DDBJ databases">
        <title>Genome Sequencing of the methanotroph Methylovulum psychrotolerants str. HV10-M2 isolated from a high-altitude environment.</title>
        <authorList>
            <person name="Mateos-Rivera A."/>
        </authorList>
    </citation>
    <scope>NUCLEOTIDE SEQUENCE [LARGE SCALE GENOMIC DNA]</scope>
    <source>
        <strain evidence="3 4">HV10_M2</strain>
    </source>
</reference>
<evidence type="ECO:0000256" key="1">
    <source>
        <dbReference type="ARBA" id="ARBA00006594"/>
    </source>
</evidence>
<sequence length="272" mass="30445">MSAVPHNAVNMTESLEKEYLEIVGRYSKEEVNLFCELLANFIELSEPEPADILGSLYMELELGNLNNGQFFTPHEISLLMAKLTYGNMLKNLDKPFITLSEPACGAGGMVLAFVNEMLKNNLNPAYKLFVQCIDIDRLAGFMCYLQLSLWHIPAEVIIGNTLTLNFREVYYTPAYHLMGWDNRLRARKLNDVISSLIGASDEPKTEKPTDGMAQPEIVEQKPEINPSETVVIGSNVLPVIATPKTKTQNKQKGDSTLGFQSTIFDLIVDHEK</sequence>
<dbReference type="GO" id="GO:0008170">
    <property type="term" value="F:N-methyltransferase activity"/>
    <property type="evidence" value="ECO:0007669"/>
    <property type="project" value="InterPro"/>
</dbReference>
<gene>
    <name evidence="3" type="ORF">CEK71_22235</name>
</gene>
<dbReference type="KEGG" id="mpsy:CEK71_22235"/>
<dbReference type="Proteomes" id="UP000197019">
    <property type="component" value="Chromosome"/>
</dbReference>
<dbReference type="EMBL" id="CP022129">
    <property type="protein sequence ID" value="ASF48556.1"/>
    <property type="molecule type" value="Genomic_DNA"/>
</dbReference>
<dbReference type="SUPFAM" id="SSF53335">
    <property type="entry name" value="S-adenosyl-L-methionine-dependent methyltransferases"/>
    <property type="match status" value="1"/>
</dbReference>
<protein>
    <submittedName>
        <fullName evidence="3">N-6 adenine-specific DNA methylase</fullName>
    </submittedName>
</protein>
<feature type="domain" description="DNA methylase adenine-specific" evidence="2">
    <location>
        <begin position="66"/>
        <end position="163"/>
    </location>
</feature>
<evidence type="ECO:0000313" key="3">
    <source>
        <dbReference type="EMBL" id="ASF48556.1"/>
    </source>
</evidence>
<evidence type="ECO:0000313" key="4">
    <source>
        <dbReference type="Proteomes" id="UP000197019"/>
    </source>
</evidence>
<dbReference type="PRINTS" id="PR00507">
    <property type="entry name" value="N12N6MTFRASE"/>
</dbReference>
<comment type="similarity">
    <text evidence="1">Belongs to the N(4)/N(6)-methyltransferase family.</text>
</comment>
<dbReference type="Pfam" id="PF02384">
    <property type="entry name" value="N6_Mtase"/>
    <property type="match status" value="1"/>
</dbReference>
<dbReference type="InterPro" id="IPR003356">
    <property type="entry name" value="DNA_methylase_A-5"/>
</dbReference>
<keyword evidence="3" id="KW-0489">Methyltransferase</keyword>
<proteinExistence type="inferred from homology"/>
<organism evidence="3 4">
    <name type="scientific">Methylovulum psychrotolerans</name>
    <dbReference type="NCBI Taxonomy" id="1704499"/>
    <lineage>
        <taxon>Bacteria</taxon>
        <taxon>Pseudomonadati</taxon>
        <taxon>Pseudomonadota</taxon>
        <taxon>Gammaproteobacteria</taxon>
        <taxon>Methylococcales</taxon>
        <taxon>Methylococcaceae</taxon>
        <taxon>Methylovulum</taxon>
    </lineage>
</organism>
<dbReference type="GO" id="GO:0003677">
    <property type="term" value="F:DNA binding"/>
    <property type="evidence" value="ECO:0007669"/>
    <property type="project" value="InterPro"/>
</dbReference>
<name>A0A1Z4C4S0_9GAMM</name>